<evidence type="ECO:0000313" key="1">
    <source>
        <dbReference type="EMBL" id="TFH89766.1"/>
    </source>
</evidence>
<gene>
    <name evidence="1" type="ORF">ELS82_20330</name>
</gene>
<dbReference type="Proteomes" id="UP000297753">
    <property type="component" value="Unassembled WGS sequence"/>
</dbReference>
<name>A0A4Y8WAU5_9VIBR</name>
<proteinExistence type="predicted"/>
<comment type="caution">
    <text evidence="1">The sequence shown here is derived from an EMBL/GenBank/DDBJ whole genome shotgun (WGS) entry which is preliminary data.</text>
</comment>
<evidence type="ECO:0000313" key="2">
    <source>
        <dbReference type="Proteomes" id="UP000297753"/>
    </source>
</evidence>
<accession>A0A4Y8WAU5</accession>
<dbReference type="OrthoDB" id="5824383at2"/>
<protein>
    <submittedName>
        <fullName evidence="1">Uncharacterized protein</fullName>
    </submittedName>
</protein>
<dbReference type="EMBL" id="SATR01000045">
    <property type="protein sequence ID" value="TFH89766.1"/>
    <property type="molecule type" value="Genomic_DNA"/>
</dbReference>
<sequence>MTELEQQLNQIQADAITVIESVRKSFEMFIDKHNALFKRACGRKPDIDPVQHLLGVLTKAHIEEASHIESQAESAAAMRKVFDENLGNEHAQKFEELGSRQFALVTHLWLYCQGYLRMDFSLANDHAFNSATLLSATTFSSTQELRTQFLESFYLGSERSPLAAKKPSKLILWLKSLFS</sequence>
<reference evidence="1 2" key="1">
    <citation type="submission" date="2019-01" db="EMBL/GenBank/DDBJ databases">
        <title>Vibrio BEI176 sp. nov, a marine bacterium isolated from China: eastern marignal seas.</title>
        <authorList>
            <person name="Li B."/>
        </authorList>
    </citation>
    <scope>NUCLEOTIDE SEQUENCE [LARGE SCALE GENOMIC DNA]</scope>
    <source>
        <strain evidence="1 2">BEI176</strain>
    </source>
</reference>
<dbReference type="AlphaFoldDB" id="A0A4Y8WAU5"/>
<keyword evidence="2" id="KW-1185">Reference proteome</keyword>
<dbReference type="RefSeq" id="WP_134837094.1">
    <property type="nucleotide sequence ID" value="NZ_SATR01000045.1"/>
</dbReference>
<organism evidence="1 2">
    <name type="scientific">Vibrio ouci</name>
    <dbReference type="NCBI Taxonomy" id="2499078"/>
    <lineage>
        <taxon>Bacteria</taxon>
        <taxon>Pseudomonadati</taxon>
        <taxon>Pseudomonadota</taxon>
        <taxon>Gammaproteobacteria</taxon>
        <taxon>Vibrionales</taxon>
        <taxon>Vibrionaceae</taxon>
        <taxon>Vibrio</taxon>
    </lineage>
</organism>